<comment type="catalytic activity">
    <reaction evidence="5">
        <text>L-lysyl(79)-[histone H3] + 3 S-adenosyl-L-methionine = N(6),N(6),N(6)-trimethyl-L-lysyl(79)-[histone H3] + 3 S-adenosyl-L-homocysteine + 3 H(+)</text>
        <dbReference type="Rhea" id="RHEA:60328"/>
        <dbReference type="Rhea" id="RHEA-COMP:15549"/>
        <dbReference type="Rhea" id="RHEA-COMP:15552"/>
        <dbReference type="ChEBI" id="CHEBI:15378"/>
        <dbReference type="ChEBI" id="CHEBI:29969"/>
        <dbReference type="ChEBI" id="CHEBI:57856"/>
        <dbReference type="ChEBI" id="CHEBI:59789"/>
        <dbReference type="ChEBI" id="CHEBI:61961"/>
        <dbReference type="EC" id="2.1.1.360"/>
    </reaction>
</comment>
<dbReference type="OrthoDB" id="443402at2759"/>
<dbReference type="Proteomes" id="UP000015354">
    <property type="component" value="Unassembled WGS sequence"/>
</dbReference>
<dbReference type="Gene3D" id="3.40.50.150">
    <property type="entry name" value="Vaccinia Virus protein VP39"/>
    <property type="match status" value="1"/>
</dbReference>
<dbReference type="Pfam" id="PF08123">
    <property type="entry name" value="DOT1"/>
    <property type="match status" value="1"/>
</dbReference>
<evidence type="ECO:0000256" key="2">
    <source>
        <dbReference type="ARBA" id="ARBA00020987"/>
    </source>
</evidence>
<dbReference type="EC" id="2.1.1.360" evidence="1"/>
<evidence type="ECO:0000256" key="3">
    <source>
        <dbReference type="ARBA" id="ARBA00022853"/>
    </source>
</evidence>
<evidence type="ECO:0000256" key="1">
    <source>
        <dbReference type="ARBA" id="ARBA00012190"/>
    </source>
</evidence>
<dbReference type="PANTHER" id="PTHR21451:SF23">
    <property type="entry name" value="HISTONE-LYSINE N-METHYLTRANSFERASE, H3 LYSINE-79 SPECIFIC"/>
    <property type="match status" value="1"/>
</dbReference>
<evidence type="ECO:0000259" key="7">
    <source>
        <dbReference type="Pfam" id="PF08123"/>
    </source>
</evidence>
<name>S9TV76_9TRYP</name>
<evidence type="ECO:0000313" key="8">
    <source>
        <dbReference type="EMBL" id="EPY20464.1"/>
    </source>
</evidence>
<protein>
    <recommendedName>
        <fullName evidence="2">Histone-lysine N-methyltransferase, H3 lysine-79 specific</fullName>
        <ecNumber evidence="1">2.1.1.360</ecNumber>
    </recommendedName>
    <alternativeName>
        <fullName evidence="4">Histone H3-K79 methyltransferase</fullName>
    </alternativeName>
</protein>
<dbReference type="SUPFAM" id="SSF53335">
    <property type="entry name" value="S-adenosyl-L-methionine-dependent methyltransferases"/>
    <property type="match status" value="1"/>
</dbReference>
<dbReference type="GO" id="GO:0006281">
    <property type="term" value="P:DNA repair"/>
    <property type="evidence" value="ECO:0007669"/>
    <property type="project" value="TreeGrafter"/>
</dbReference>
<keyword evidence="3" id="KW-0156">Chromatin regulator</keyword>
<feature type="transmembrane region" description="Helical" evidence="6">
    <location>
        <begin position="6"/>
        <end position="23"/>
    </location>
</feature>
<keyword evidence="9" id="KW-1185">Reference proteome</keyword>
<keyword evidence="6" id="KW-1133">Transmembrane helix</keyword>
<sequence length="303" mass="33620">MQSPWIRFGGAAVGTVIFLNLVLKPKTFRTVMIGLGVGLTIGSTITYINSLRHHSLTAKYVPIGITGPQANFHEIQPQIYNHLSQEYEERGELELGEEHITVKPNVFAQIGVLDIGGVRTMWTKEIVPSIKNSIQKELLAASNTSDTNVESEIVFCDIGSGVGNICLQVLAETNCKKTVGVEIIPSRHKAAQTAFANAQKMFPSIYRGKNALWVEKDLVQCASTLKKEGVNVLFSHSWMFDDDLMRQFTKVITEVPSIACVITSRKLDNHLLQSTPLKLHSLAHFSADWNDKAPFYVYTRSSS</sequence>
<feature type="domain" description="DOT1" evidence="7">
    <location>
        <begin position="144"/>
        <end position="269"/>
    </location>
</feature>
<dbReference type="EMBL" id="ATMH01008984">
    <property type="protein sequence ID" value="EPY20464.1"/>
    <property type="molecule type" value="Genomic_DNA"/>
</dbReference>
<evidence type="ECO:0000256" key="4">
    <source>
        <dbReference type="ARBA" id="ARBA00029821"/>
    </source>
</evidence>
<keyword evidence="6" id="KW-0472">Membrane</keyword>
<dbReference type="InterPro" id="IPR029063">
    <property type="entry name" value="SAM-dependent_MTases_sf"/>
</dbReference>
<gene>
    <name evidence="8" type="ORF">STCU_08984</name>
</gene>
<organism evidence="8 9">
    <name type="scientific">Strigomonas culicis</name>
    <dbReference type="NCBI Taxonomy" id="28005"/>
    <lineage>
        <taxon>Eukaryota</taxon>
        <taxon>Discoba</taxon>
        <taxon>Euglenozoa</taxon>
        <taxon>Kinetoplastea</taxon>
        <taxon>Metakinetoplastina</taxon>
        <taxon>Trypanosomatida</taxon>
        <taxon>Trypanosomatidae</taxon>
        <taxon>Strigomonadinae</taxon>
        <taxon>Strigomonas</taxon>
    </lineage>
</organism>
<dbReference type="InterPro" id="IPR025789">
    <property type="entry name" value="DOT1_dom"/>
</dbReference>
<feature type="transmembrane region" description="Helical" evidence="6">
    <location>
        <begin position="30"/>
        <end position="48"/>
    </location>
</feature>
<dbReference type="AlphaFoldDB" id="S9TV76"/>
<dbReference type="GO" id="GO:0005634">
    <property type="term" value="C:nucleus"/>
    <property type="evidence" value="ECO:0007669"/>
    <property type="project" value="TreeGrafter"/>
</dbReference>
<proteinExistence type="predicted"/>
<evidence type="ECO:0000313" key="9">
    <source>
        <dbReference type="Proteomes" id="UP000015354"/>
    </source>
</evidence>
<dbReference type="GO" id="GO:0140956">
    <property type="term" value="F:histone H3K79 trimethyltransferase activity"/>
    <property type="evidence" value="ECO:0007669"/>
    <property type="project" value="UniProtKB-EC"/>
</dbReference>
<accession>S9TV76</accession>
<dbReference type="GO" id="GO:0000077">
    <property type="term" value="P:DNA damage checkpoint signaling"/>
    <property type="evidence" value="ECO:0007669"/>
    <property type="project" value="TreeGrafter"/>
</dbReference>
<reference evidence="8 9" key="1">
    <citation type="journal article" date="2013" name="PLoS ONE">
        <title>Predicting the Proteins of Angomonas deanei, Strigomonas culicis and Their Respective Endosymbionts Reveals New Aspects of the Trypanosomatidae Family.</title>
        <authorList>
            <person name="Motta M.C."/>
            <person name="Martins A.C."/>
            <person name="de Souza S.S."/>
            <person name="Catta-Preta C.M."/>
            <person name="Silva R."/>
            <person name="Klein C.C."/>
            <person name="de Almeida L.G."/>
            <person name="de Lima Cunha O."/>
            <person name="Ciapina L.P."/>
            <person name="Brocchi M."/>
            <person name="Colabardini A.C."/>
            <person name="de Araujo Lima B."/>
            <person name="Machado C.R."/>
            <person name="de Almeida Soares C.M."/>
            <person name="Probst C.M."/>
            <person name="de Menezes C.B."/>
            <person name="Thompson C.E."/>
            <person name="Bartholomeu D.C."/>
            <person name="Gradia D.F."/>
            <person name="Pavoni D.P."/>
            <person name="Grisard E.C."/>
            <person name="Fantinatti-Garboggini F."/>
            <person name="Marchini F.K."/>
            <person name="Rodrigues-Luiz G.F."/>
            <person name="Wagner G."/>
            <person name="Goldman G.H."/>
            <person name="Fietto J.L."/>
            <person name="Elias M.C."/>
            <person name="Goldman M.H."/>
            <person name="Sagot M.F."/>
            <person name="Pereira M."/>
            <person name="Stoco P.H."/>
            <person name="de Mendonca-Neto R.P."/>
            <person name="Teixeira S.M."/>
            <person name="Maciel T.E."/>
            <person name="de Oliveira Mendes T.A."/>
            <person name="Urmenyi T.P."/>
            <person name="de Souza W."/>
            <person name="Schenkman S."/>
            <person name="de Vasconcelos A.T."/>
        </authorList>
    </citation>
    <scope>NUCLEOTIDE SEQUENCE [LARGE SCALE GENOMIC DNA]</scope>
</reference>
<evidence type="ECO:0000256" key="6">
    <source>
        <dbReference type="SAM" id="Phobius"/>
    </source>
</evidence>
<dbReference type="PANTHER" id="PTHR21451">
    <property type="entry name" value="HISTONE H3 METHYLTRANSFERASE"/>
    <property type="match status" value="1"/>
</dbReference>
<dbReference type="InterPro" id="IPR030445">
    <property type="entry name" value="H3-K79_meTrfase"/>
</dbReference>
<evidence type="ECO:0000256" key="5">
    <source>
        <dbReference type="ARBA" id="ARBA00047770"/>
    </source>
</evidence>
<keyword evidence="6" id="KW-0812">Transmembrane</keyword>
<comment type="caution">
    <text evidence="8">The sequence shown here is derived from an EMBL/GenBank/DDBJ whole genome shotgun (WGS) entry which is preliminary data.</text>
</comment>